<dbReference type="RefSeq" id="WP_070064729.1">
    <property type="nucleotide sequence ID" value="NZ_MJMG01000001.1"/>
</dbReference>
<keyword evidence="1" id="KW-0812">Transmembrane</keyword>
<dbReference type="EMBL" id="MJMG01000001">
    <property type="protein sequence ID" value="OEY87079.1"/>
    <property type="molecule type" value="Genomic_DNA"/>
</dbReference>
<gene>
    <name evidence="2" type="ORF">BIY23_01160</name>
</gene>
<feature type="transmembrane region" description="Helical" evidence="1">
    <location>
        <begin position="165"/>
        <end position="182"/>
    </location>
</feature>
<feature type="transmembrane region" description="Helical" evidence="1">
    <location>
        <begin position="214"/>
        <end position="238"/>
    </location>
</feature>
<reference evidence="2 3" key="1">
    <citation type="submission" date="2016-09" db="EMBL/GenBank/DDBJ databases">
        <title>Genomic evidence for plant-parasitic nematodes as the earliest Wolbachia hosts.</title>
        <authorList>
            <person name="Brown A.M."/>
            <person name="Wasala S.K."/>
            <person name="Howe D.K."/>
            <person name="Peetz A.B."/>
            <person name="Zasada I.A."/>
            <person name="Denver D.R."/>
        </authorList>
    </citation>
    <scope>NUCLEOTIDE SEQUENCE [LARGE SCALE GENOMIC DNA]</scope>
    <source>
        <strain evidence="3">wPpe</strain>
    </source>
</reference>
<keyword evidence="3" id="KW-1185">Reference proteome</keyword>
<feature type="transmembrane region" description="Helical" evidence="1">
    <location>
        <begin position="250"/>
        <end position="269"/>
    </location>
</feature>
<feature type="transmembrane region" description="Helical" evidence="1">
    <location>
        <begin position="318"/>
        <end position="344"/>
    </location>
</feature>
<accession>A0A1E7QLI6</accession>
<evidence type="ECO:0000313" key="3">
    <source>
        <dbReference type="Proteomes" id="UP000175679"/>
    </source>
</evidence>
<protein>
    <submittedName>
        <fullName evidence="2">Uncharacterized protein</fullName>
    </submittedName>
</protein>
<keyword evidence="1" id="KW-1133">Transmembrane helix</keyword>
<evidence type="ECO:0000256" key="1">
    <source>
        <dbReference type="SAM" id="Phobius"/>
    </source>
</evidence>
<proteinExistence type="predicted"/>
<evidence type="ECO:0000313" key="2">
    <source>
        <dbReference type="EMBL" id="OEY87079.1"/>
    </source>
</evidence>
<feature type="transmembrane region" description="Helical" evidence="1">
    <location>
        <begin position="290"/>
        <end position="312"/>
    </location>
</feature>
<keyword evidence="1" id="KW-0472">Membrane</keyword>
<comment type="caution">
    <text evidence="2">The sequence shown here is derived from an EMBL/GenBank/DDBJ whole genome shotgun (WGS) entry which is preliminary data.</text>
</comment>
<dbReference type="AlphaFoldDB" id="A0A1E7QLI6"/>
<feature type="transmembrane region" description="Helical" evidence="1">
    <location>
        <begin position="128"/>
        <end position="145"/>
    </location>
</feature>
<sequence length="383" mass="43782">MHSLTENTSLFHNQKFIKKINSIKAARIESAEDIFQDFWFRTIESLEKKSQFASKNLLRGFWSPIIRKIRKKLKEPCSKQKDYSQDFEQEDFFQDFWLMIQKESVAEMRSKLGQEILELRKKELWNKYVALVPMIPFAALMAINLTTVCSHDVLLQLIGNALEHTIMPFEALSLICVIYLIYNKRKIHKKEQEFKELEEKNEKNNKKTYDIQDYFNYVEAVTTALVIISDIVNIFLAQEVLAQKVTIDEIAFLCSNLVDFSINSTSFYINNKKTNLEKCPNTYSKDRAAAGLLLTGSSMLLMRRIILITLVLSMNAHAATTIGAVICPVIGLMGIGCSIAGHMLTISSYKSKLQILKVNGRRIEKETYCGRPLHTASGPAVSI</sequence>
<name>A0A1E7QLI6_WOLPI</name>
<organism evidence="2 3">
    <name type="scientific">Wolbachia pipientis</name>
    <dbReference type="NCBI Taxonomy" id="955"/>
    <lineage>
        <taxon>Bacteria</taxon>
        <taxon>Pseudomonadati</taxon>
        <taxon>Pseudomonadota</taxon>
        <taxon>Alphaproteobacteria</taxon>
        <taxon>Rickettsiales</taxon>
        <taxon>Anaplasmataceae</taxon>
        <taxon>Wolbachieae</taxon>
        <taxon>Wolbachia</taxon>
    </lineage>
</organism>
<dbReference type="Proteomes" id="UP000175679">
    <property type="component" value="Unassembled WGS sequence"/>
</dbReference>